<protein>
    <submittedName>
        <fullName evidence="1">Uncharacterized protein</fullName>
    </submittedName>
</protein>
<reference evidence="1 2" key="1">
    <citation type="journal article" date="2022" name="DNA Res.">
        <title>Chromosomal-level genome assembly of the orchid tree Bauhinia variegata (Leguminosae; Cercidoideae) supports the allotetraploid origin hypothesis of Bauhinia.</title>
        <authorList>
            <person name="Zhong Y."/>
            <person name="Chen Y."/>
            <person name="Zheng D."/>
            <person name="Pang J."/>
            <person name="Liu Y."/>
            <person name="Luo S."/>
            <person name="Meng S."/>
            <person name="Qian L."/>
            <person name="Wei D."/>
            <person name="Dai S."/>
            <person name="Zhou R."/>
        </authorList>
    </citation>
    <scope>NUCLEOTIDE SEQUENCE [LARGE SCALE GENOMIC DNA]</scope>
    <source>
        <strain evidence="1">BV-YZ2020</strain>
    </source>
</reference>
<sequence>MILRSSSTPVLSSLHSSFTESPCNSLHSETSHGLKHLPTSFLQNNHKLPFHQTGSINFSQFSCNSSPISPSLADLDRRKGIRRAQSEGNLEELVYASCKNNNAEDQFYDFPDLPKRSSARLKCLTLETIPSFSLRHSKGIREEDEEEEYDTEDEEKIQQLNENNGMLDAKFGDRTMAVETDEFTLENRSKGMILTEEFGFRDEFCSVGYAGKLERQVAAKEMYLARGLGIHVCDDGKGGCRGGGGSGGGSGDYSSMDSGGDDGDRQGMEEYYKRMVEENPGNPLFLRNYAQFLYQCKQDHQGAEEYYSRAILADPKDGGVLSEYAKLVWEQHGDRDRASSYFERAIQASPEDSHVQAAYANFLWDTEEDEDEDSPNESHCLPQRFHHGAMASAGAA</sequence>
<proteinExistence type="predicted"/>
<evidence type="ECO:0000313" key="1">
    <source>
        <dbReference type="EMBL" id="KAI4301031.1"/>
    </source>
</evidence>
<dbReference type="Proteomes" id="UP000828941">
    <property type="component" value="Chromosome 13"/>
</dbReference>
<organism evidence="1 2">
    <name type="scientific">Bauhinia variegata</name>
    <name type="common">Purple orchid tree</name>
    <name type="synonym">Phanera variegata</name>
    <dbReference type="NCBI Taxonomy" id="167791"/>
    <lineage>
        <taxon>Eukaryota</taxon>
        <taxon>Viridiplantae</taxon>
        <taxon>Streptophyta</taxon>
        <taxon>Embryophyta</taxon>
        <taxon>Tracheophyta</taxon>
        <taxon>Spermatophyta</taxon>
        <taxon>Magnoliopsida</taxon>
        <taxon>eudicotyledons</taxon>
        <taxon>Gunneridae</taxon>
        <taxon>Pentapetalae</taxon>
        <taxon>rosids</taxon>
        <taxon>fabids</taxon>
        <taxon>Fabales</taxon>
        <taxon>Fabaceae</taxon>
        <taxon>Cercidoideae</taxon>
        <taxon>Cercideae</taxon>
        <taxon>Bauhiniinae</taxon>
        <taxon>Bauhinia</taxon>
    </lineage>
</organism>
<dbReference type="EMBL" id="CM039438">
    <property type="protein sequence ID" value="KAI4301031.1"/>
    <property type="molecule type" value="Genomic_DNA"/>
</dbReference>
<accession>A0ACB9KUK0</accession>
<comment type="caution">
    <text evidence="1">The sequence shown here is derived from an EMBL/GenBank/DDBJ whole genome shotgun (WGS) entry which is preliminary data.</text>
</comment>
<keyword evidence="2" id="KW-1185">Reference proteome</keyword>
<name>A0ACB9KUK0_BAUVA</name>
<gene>
    <name evidence="1" type="ORF">L6164_034350</name>
</gene>
<evidence type="ECO:0000313" key="2">
    <source>
        <dbReference type="Proteomes" id="UP000828941"/>
    </source>
</evidence>